<feature type="region of interest" description="Disordered" evidence="8">
    <location>
        <begin position="311"/>
        <end position="360"/>
    </location>
</feature>
<dbReference type="InterPro" id="IPR039756">
    <property type="entry name" value="Lsb6/PI4K2"/>
</dbReference>
<proteinExistence type="inferred from homology"/>
<evidence type="ECO:0000313" key="10">
    <source>
        <dbReference type="EMBL" id="KAF2837185.1"/>
    </source>
</evidence>
<dbReference type="Pfam" id="PF00454">
    <property type="entry name" value="PI3_PI4_kinase"/>
    <property type="match status" value="1"/>
</dbReference>
<dbReference type="PROSITE" id="PS50290">
    <property type="entry name" value="PI3_4_KINASE_3"/>
    <property type="match status" value="1"/>
</dbReference>
<feature type="region of interest" description="Disordered" evidence="8">
    <location>
        <begin position="627"/>
        <end position="724"/>
    </location>
</feature>
<evidence type="ECO:0000256" key="4">
    <source>
        <dbReference type="ARBA" id="ARBA00022777"/>
    </source>
</evidence>
<dbReference type="OrthoDB" id="3349449at2759"/>
<feature type="domain" description="PI3K/PI4K catalytic" evidence="9">
    <location>
        <begin position="173"/>
        <end position="580"/>
    </location>
</feature>
<evidence type="ECO:0000256" key="6">
    <source>
        <dbReference type="ARBA" id="ARBA00023136"/>
    </source>
</evidence>
<dbReference type="GO" id="GO:0005524">
    <property type="term" value="F:ATP binding"/>
    <property type="evidence" value="ECO:0007669"/>
    <property type="project" value="UniProtKB-UniRule"/>
</dbReference>
<dbReference type="Proteomes" id="UP000799429">
    <property type="component" value="Unassembled WGS sequence"/>
</dbReference>
<feature type="compositionally biased region" description="Polar residues" evidence="8">
    <location>
        <begin position="35"/>
        <end position="46"/>
    </location>
</feature>
<feature type="compositionally biased region" description="Polar residues" evidence="8">
    <location>
        <begin position="667"/>
        <end position="690"/>
    </location>
</feature>
<dbReference type="EMBL" id="MU006100">
    <property type="protein sequence ID" value="KAF2837185.1"/>
    <property type="molecule type" value="Genomic_DNA"/>
</dbReference>
<feature type="region of interest" description="Disordered" evidence="8">
    <location>
        <begin position="1"/>
        <end position="61"/>
    </location>
</feature>
<dbReference type="GO" id="GO:0007030">
    <property type="term" value="P:Golgi organization"/>
    <property type="evidence" value="ECO:0007669"/>
    <property type="project" value="TreeGrafter"/>
</dbReference>
<evidence type="ECO:0000256" key="8">
    <source>
        <dbReference type="SAM" id="MobiDB-lite"/>
    </source>
</evidence>
<feature type="compositionally biased region" description="Polar residues" evidence="8">
    <location>
        <begin position="645"/>
        <end position="654"/>
    </location>
</feature>
<organism evidence="10 11">
    <name type="scientific">Patellaria atrata CBS 101060</name>
    <dbReference type="NCBI Taxonomy" id="1346257"/>
    <lineage>
        <taxon>Eukaryota</taxon>
        <taxon>Fungi</taxon>
        <taxon>Dikarya</taxon>
        <taxon>Ascomycota</taxon>
        <taxon>Pezizomycotina</taxon>
        <taxon>Dothideomycetes</taxon>
        <taxon>Dothideomycetes incertae sedis</taxon>
        <taxon>Patellariales</taxon>
        <taxon>Patellariaceae</taxon>
        <taxon>Patellaria</taxon>
    </lineage>
</organism>
<dbReference type="InterPro" id="IPR000403">
    <property type="entry name" value="PI3/4_kinase_cat_dom"/>
</dbReference>
<comment type="caution">
    <text evidence="10">The sequence shown here is derived from an EMBL/GenBank/DDBJ whole genome shotgun (WGS) entry which is preliminary data.</text>
</comment>
<evidence type="ECO:0000256" key="2">
    <source>
        <dbReference type="ARBA" id="ARBA00022679"/>
    </source>
</evidence>
<feature type="compositionally biased region" description="Polar residues" evidence="8">
    <location>
        <begin position="450"/>
        <end position="460"/>
    </location>
</feature>
<accession>A0A9P4S8K3</accession>
<comment type="similarity">
    <text evidence="7">Belongs to the PI3/PI4-kinase family.</text>
</comment>
<evidence type="ECO:0000313" key="11">
    <source>
        <dbReference type="Proteomes" id="UP000799429"/>
    </source>
</evidence>
<feature type="compositionally biased region" description="Basic and acidic residues" evidence="8">
    <location>
        <begin position="696"/>
        <end position="710"/>
    </location>
</feature>
<keyword evidence="3 7" id="KW-0547">Nucleotide-binding</keyword>
<keyword evidence="5 7" id="KW-0067">ATP-binding</keyword>
<evidence type="ECO:0000256" key="7">
    <source>
        <dbReference type="RuleBase" id="RU367084"/>
    </source>
</evidence>
<feature type="compositionally biased region" description="Acidic residues" evidence="8">
    <location>
        <begin position="345"/>
        <end position="357"/>
    </location>
</feature>
<dbReference type="GO" id="GO:0046854">
    <property type="term" value="P:phosphatidylinositol phosphate biosynthetic process"/>
    <property type="evidence" value="ECO:0007669"/>
    <property type="project" value="UniProtKB-UniRule"/>
</dbReference>
<dbReference type="GO" id="GO:0004430">
    <property type="term" value="F:1-phosphatidylinositol 4-kinase activity"/>
    <property type="evidence" value="ECO:0007669"/>
    <property type="project" value="UniProtKB-UniRule"/>
</dbReference>
<dbReference type="GO" id="GO:0005768">
    <property type="term" value="C:endosome"/>
    <property type="evidence" value="ECO:0007669"/>
    <property type="project" value="UniProtKB-UniRule"/>
</dbReference>
<dbReference type="GO" id="GO:0005802">
    <property type="term" value="C:trans-Golgi network"/>
    <property type="evidence" value="ECO:0007669"/>
    <property type="project" value="TreeGrafter"/>
</dbReference>
<reference evidence="10" key="1">
    <citation type="journal article" date="2020" name="Stud. Mycol.">
        <title>101 Dothideomycetes genomes: a test case for predicting lifestyles and emergence of pathogens.</title>
        <authorList>
            <person name="Haridas S."/>
            <person name="Albert R."/>
            <person name="Binder M."/>
            <person name="Bloem J."/>
            <person name="Labutti K."/>
            <person name="Salamov A."/>
            <person name="Andreopoulos B."/>
            <person name="Baker S."/>
            <person name="Barry K."/>
            <person name="Bills G."/>
            <person name="Bluhm B."/>
            <person name="Cannon C."/>
            <person name="Castanera R."/>
            <person name="Culley D."/>
            <person name="Daum C."/>
            <person name="Ezra D."/>
            <person name="Gonzalez J."/>
            <person name="Henrissat B."/>
            <person name="Kuo A."/>
            <person name="Liang C."/>
            <person name="Lipzen A."/>
            <person name="Lutzoni F."/>
            <person name="Magnuson J."/>
            <person name="Mondo S."/>
            <person name="Nolan M."/>
            <person name="Ohm R."/>
            <person name="Pangilinan J."/>
            <person name="Park H.-J."/>
            <person name="Ramirez L."/>
            <person name="Alfaro M."/>
            <person name="Sun H."/>
            <person name="Tritt A."/>
            <person name="Yoshinaga Y."/>
            <person name="Zwiers L.-H."/>
            <person name="Turgeon B."/>
            <person name="Goodwin S."/>
            <person name="Spatafora J."/>
            <person name="Crous P."/>
            <person name="Grigoriev I."/>
        </authorList>
    </citation>
    <scope>NUCLEOTIDE SEQUENCE</scope>
    <source>
        <strain evidence="10">CBS 101060</strain>
    </source>
</reference>
<keyword evidence="4 7" id="KW-0418">Kinase</keyword>
<keyword evidence="2 7" id="KW-0808">Transferase</keyword>
<dbReference type="GO" id="GO:0007032">
    <property type="term" value="P:endosome organization"/>
    <property type="evidence" value="ECO:0007669"/>
    <property type="project" value="TreeGrafter"/>
</dbReference>
<evidence type="ECO:0000256" key="1">
    <source>
        <dbReference type="ARBA" id="ARBA00022475"/>
    </source>
</evidence>
<comment type="subcellular location">
    <subcellularLocation>
        <location evidence="7">Cell membrane</location>
        <topology evidence="7">Peripheral membrane protein</topology>
    </subcellularLocation>
    <subcellularLocation>
        <location evidence="7">Vacuole membrane</location>
        <topology evidence="7">Peripheral membrane protein</topology>
    </subcellularLocation>
</comment>
<dbReference type="GO" id="GO:0005886">
    <property type="term" value="C:plasma membrane"/>
    <property type="evidence" value="ECO:0007669"/>
    <property type="project" value="UniProtKB-SubCell"/>
</dbReference>
<protein>
    <recommendedName>
        <fullName evidence="7">Phosphatidylinositol 4-kinase</fullName>
        <ecNumber evidence="7">2.7.1.67</ecNumber>
    </recommendedName>
</protein>
<evidence type="ECO:0000259" key="9">
    <source>
        <dbReference type="PROSITE" id="PS50290"/>
    </source>
</evidence>
<sequence>MRKSRPATSGYARIAQAEEEEEDDDPGYSEDDNPQRGNKTLSTSGTRYAPIQQPRRQSRMQIPDALSSTTQKHVPAGRRQRSNSSVDIKAINARLERWADEIASKFKIRRIKGKTQEEEELEIHHSVFQTPDWIRPATAETLATYDAQVSEDRLAKEQFDELVESVRVAIEIGMHPKLISQGSSGSYFARNSDGKVVGVFKPKDEEPYASRNPKWTKWIHRNLFPFFFGRACLIPNLSYISEAAAYVLDTQLRTNIVPYTDIVSLSSKSFYYDYWDRRAYYRKRKPFPEKVGSFQAFLKGYKDANIFLKQHPWPDQHSSSSRGPEGSKKKRRRWAADCRPGPAQSDDEDDLDSDHDSEESRRKIFWTDELQQSLREQLEKLVILDYIMRNTDRGLDNWMIKIDEHTETASIVAEPPKEGHFTNEQSTDNDKRSSKPYADPYKRQDPMVATSRSTTPANSAPSPIIRLGAIDNSLSWPWKHPDAWRSYPFGWLFLPVSLIGQPFSESTRQHFLPLLTSKKWWSDTQVALRRVFTQDADFKERMYARQIAVMKGQAWNVVETLKTPDHGPLELTRRARVCVWDDLVDVPTVVPMRVPSGEMARNMNGRLDEEEEMDISAAYASAPQPQHDLLEIGSPPQDMAKGNRFNLSRESSSQDVRKPKDAPSAPISPTDSRNVSWTSTTKSTRPQSAFHSRPRMSYEEPRRYSRNSDKGRRRFSFSTRRSSNPFLMGDDDLEGDLGYAAAEDMEGNRKKVIVERLEAVKSKNPVFTWC</sequence>
<feature type="compositionally biased region" description="Acidic residues" evidence="8">
    <location>
        <begin position="17"/>
        <end position="32"/>
    </location>
</feature>
<keyword evidence="11" id="KW-1185">Reference proteome</keyword>
<dbReference type="PANTHER" id="PTHR12865:SF1">
    <property type="entry name" value="PHOSPHATIDYLINOSITOL 4-KINASE TYPE 2"/>
    <property type="match status" value="1"/>
</dbReference>
<comment type="catalytic activity">
    <reaction evidence="7">
        <text>a 1,2-diacyl-sn-glycero-3-phospho-(1D-myo-inositol) + ATP = a 1,2-diacyl-sn-glycero-3-phospho-(1D-myo-inositol 4-phosphate) + ADP + H(+)</text>
        <dbReference type="Rhea" id="RHEA:19877"/>
        <dbReference type="ChEBI" id="CHEBI:15378"/>
        <dbReference type="ChEBI" id="CHEBI:30616"/>
        <dbReference type="ChEBI" id="CHEBI:57880"/>
        <dbReference type="ChEBI" id="CHEBI:58178"/>
        <dbReference type="ChEBI" id="CHEBI:456216"/>
        <dbReference type="EC" id="2.7.1.67"/>
    </reaction>
</comment>
<evidence type="ECO:0000256" key="5">
    <source>
        <dbReference type="ARBA" id="ARBA00022840"/>
    </source>
</evidence>
<gene>
    <name evidence="10" type="ORF">M501DRAFT_995719</name>
</gene>
<name>A0A9P4S8K3_9PEZI</name>
<feature type="region of interest" description="Disordered" evidence="8">
    <location>
        <begin position="409"/>
        <end position="460"/>
    </location>
</feature>
<keyword evidence="1 7" id="KW-1003">Cell membrane</keyword>
<keyword evidence="6" id="KW-0472">Membrane</keyword>
<dbReference type="EC" id="2.7.1.67" evidence="7"/>
<dbReference type="GO" id="GO:0000329">
    <property type="term" value="C:fungal-type vacuole membrane"/>
    <property type="evidence" value="ECO:0007669"/>
    <property type="project" value="TreeGrafter"/>
</dbReference>
<dbReference type="PANTHER" id="PTHR12865">
    <property type="entry name" value="PHOSPHATIDYLINOSITOL 4-KINASE TYPE-II"/>
    <property type="match status" value="1"/>
</dbReference>
<evidence type="ECO:0000256" key="3">
    <source>
        <dbReference type="ARBA" id="ARBA00022741"/>
    </source>
</evidence>
<dbReference type="AlphaFoldDB" id="A0A9P4S8K3"/>
<comment type="cofactor">
    <cofactor evidence="7">
        <name>Mg(2+)</name>
        <dbReference type="ChEBI" id="CHEBI:18420"/>
    </cofactor>
    <cofactor evidence="7">
        <name>Mn(2+)</name>
        <dbReference type="ChEBI" id="CHEBI:29035"/>
    </cofactor>
</comment>